<evidence type="ECO:0000256" key="5">
    <source>
        <dbReference type="ARBA" id="ARBA00022679"/>
    </source>
</evidence>
<comment type="pathway">
    <text evidence="2">Aromatic compound metabolism; beta-ketoadipate pathway; acetyl-CoA and succinyl-CoA from 3-oxoadipate: step 1/2.</text>
</comment>
<dbReference type="EC" id="2.8.3.6" evidence="4"/>
<dbReference type="GO" id="GO:0042952">
    <property type="term" value="P:beta-ketoadipate pathway"/>
    <property type="evidence" value="ECO:0007669"/>
    <property type="project" value="UniProtKB-UniPathway"/>
</dbReference>
<comment type="similarity">
    <text evidence="3">Belongs to the 3-oxoacid CoA-transferase subunit A family.</text>
</comment>
<dbReference type="SUPFAM" id="SSF100950">
    <property type="entry name" value="NagB/RpiA/CoA transferase-like"/>
    <property type="match status" value="1"/>
</dbReference>
<dbReference type="InterPro" id="IPR004165">
    <property type="entry name" value="CoA_trans_fam_I"/>
</dbReference>
<evidence type="ECO:0000256" key="1">
    <source>
        <dbReference type="ARBA" id="ARBA00001447"/>
    </source>
</evidence>
<dbReference type="InterPro" id="IPR004163">
    <property type="entry name" value="CoA_transf_BS"/>
</dbReference>
<dbReference type="Proteomes" id="UP000182858">
    <property type="component" value="Chromosome I"/>
</dbReference>
<evidence type="ECO:0000313" key="9">
    <source>
        <dbReference type="Proteomes" id="UP000317951"/>
    </source>
</evidence>
<dbReference type="Proteomes" id="UP000317951">
    <property type="component" value="Unassembled WGS sequence"/>
</dbReference>
<dbReference type="PANTHER" id="PTHR13707">
    <property type="entry name" value="KETOACID-COENZYME A TRANSFERASE"/>
    <property type="match status" value="1"/>
</dbReference>
<dbReference type="PROSITE" id="PS01273">
    <property type="entry name" value="COA_TRANSF_1"/>
    <property type="match status" value="1"/>
</dbReference>
<keyword evidence="8" id="KW-1185">Reference proteome</keyword>
<reference evidence="7 9" key="2">
    <citation type="submission" date="2019-06" db="EMBL/GenBank/DDBJ databases">
        <title>Pseudomonas bimorpha sp. nov. isolated from bovine raw milk and skim milk concentrate.</title>
        <authorList>
            <person name="Hofmann K."/>
            <person name="Huptas C."/>
            <person name="Doll E."/>
            <person name="Scherer S."/>
            <person name="Wenning M."/>
        </authorList>
    </citation>
    <scope>NUCLEOTIDE SEQUENCE [LARGE SCALE GENOMIC DNA]</scope>
    <source>
        <strain evidence="7 9">DSM 17835</strain>
    </source>
</reference>
<keyword evidence="5 7" id="KW-0808">Transferase</keyword>
<protein>
    <recommendedName>
        <fullName evidence="4">3-oxoadipate CoA-transferase</fullName>
        <ecNumber evidence="4">2.8.3.6</ecNumber>
    </recommendedName>
</protein>
<evidence type="ECO:0000256" key="3">
    <source>
        <dbReference type="ARBA" id="ARBA00005612"/>
    </source>
</evidence>
<dbReference type="InterPro" id="IPR012792">
    <property type="entry name" value="3-oxoacid_CoA-transf_A"/>
</dbReference>
<dbReference type="PANTHER" id="PTHR13707:SF60">
    <property type="entry name" value="ACETATE COA-TRANSFERASE SUBUNIT ALPHA"/>
    <property type="match status" value="1"/>
</dbReference>
<sequence>MINKYVESHTAAIENLKDGCCVMIGGFGSAGLPTGLLEAVLDQGARDLVVISNNAGYDREGVAMLIAAGLVRKLICSYPLTAGATVFRNAYRDKKIELELVPQGTLAERIRCGGAGLGGFLSPIGIGTMLADGKTIHRVGDEDYLIELPLRADFALLRARAADRYGNLIYHLTGRNFNPLMATAADLVAVEVDEFLELGTVDPQAVVTPGIFIDRVVLANKSATQEYL</sequence>
<dbReference type="SMART" id="SM00882">
    <property type="entry name" value="CoA_trans"/>
    <property type="match status" value="1"/>
</dbReference>
<dbReference type="AlphaFoldDB" id="A0A5C5QEX3"/>
<dbReference type="RefSeq" id="WP_010562409.1">
    <property type="nucleotide sequence ID" value="NZ_LT629689.1"/>
</dbReference>
<evidence type="ECO:0000313" key="8">
    <source>
        <dbReference type="Proteomes" id="UP000182858"/>
    </source>
</evidence>
<dbReference type="GeneID" id="78556687"/>
<dbReference type="Pfam" id="PF01144">
    <property type="entry name" value="CoA_trans"/>
    <property type="match status" value="1"/>
</dbReference>
<dbReference type="EMBL" id="VFET01000011">
    <property type="protein sequence ID" value="TWS03831.1"/>
    <property type="molecule type" value="Genomic_DNA"/>
</dbReference>
<evidence type="ECO:0000313" key="6">
    <source>
        <dbReference type="EMBL" id="SDG23865.1"/>
    </source>
</evidence>
<dbReference type="EMBL" id="LT629689">
    <property type="protein sequence ID" value="SDG23865.1"/>
    <property type="molecule type" value="Genomic_DNA"/>
</dbReference>
<dbReference type="GO" id="GO:0047569">
    <property type="term" value="F:3-oxoadipate CoA-transferase activity"/>
    <property type="evidence" value="ECO:0007669"/>
    <property type="project" value="UniProtKB-EC"/>
</dbReference>
<evidence type="ECO:0000313" key="7">
    <source>
        <dbReference type="EMBL" id="TWS03831.1"/>
    </source>
</evidence>
<dbReference type="InterPro" id="IPR037171">
    <property type="entry name" value="NagB/RpiA_transferase-like"/>
</dbReference>
<dbReference type="NCBIfam" id="TIGR02429">
    <property type="entry name" value="pcaI_scoA_fam"/>
    <property type="match status" value="1"/>
</dbReference>
<name>A0A5C5QEX3_9PSED</name>
<evidence type="ECO:0000256" key="4">
    <source>
        <dbReference type="ARBA" id="ARBA00012492"/>
    </source>
</evidence>
<gene>
    <name evidence="7" type="ORF">FIV36_14965</name>
    <name evidence="6" type="ORF">SAMN05216591_5369</name>
</gene>
<evidence type="ECO:0000256" key="2">
    <source>
        <dbReference type="ARBA" id="ARBA00005114"/>
    </source>
</evidence>
<accession>A0A5C5QEX3</accession>
<organism evidence="7 9">
    <name type="scientific">Pseudomonas extremaustralis</name>
    <dbReference type="NCBI Taxonomy" id="359110"/>
    <lineage>
        <taxon>Bacteria</taxon>
        <taxon>Pseudomonadati</taxon>
        <taxon>Pseudomonadota</taxon>
        <taxon>Gammaproteobacteria</taxon>
        <taxon>Pseudomonadales</taxon>
        <taxon>Pseudomonadaceae</taxon>
        <taxon>Pseudomonas</taxon>
    </lineage>
</organism>
<dbReference type="Gene3D" id="3.40.1080.10">
    <property type="entry name" value="Glutaconate Coenzyme A-transferase"/>
    <property type="match status" value="1"/>
</dbReference>
<reference evidence="6 8" key="1">
    <citation type="submission" date="2016-10" db="EMBL/GenBank/DDBJ databases">
        <authorList>
            <person name="Varghese N."/>
            <person name="Submissions S."/>
        </authorList>
    </citation>
    <scope>NUCLEOTIDE SEQUENCE [LARGE SCALE GENOMIC DNA]</scope>
    <source>
        <strain evidence="6 8">DSM 17835</strain>
    </source>
</reference>
<dbReference type="OrthoDB" id="9777193at2"/>
<dbReference type="UniPathway" id="UPA00157">
    <property type="reaction ID" value="UER00262"/>
</dbReference>
<proteinExistence type="inferred from homology"/>
<comment type="catalytic activity">
    <reaction evidence="1">
        <text>3-oxoadipate + succinyl-CoA = 3-oxoadipyl-CoA + succinate</text>
        <dbReference type="Rhea" id="RHEA:12048"/>
        <dbReference type="ChEBI" id="CHEBI:15775"/>
        <dbReference type="ChEBI" id="CHEBI:30031"/>
        <dbReference type="ChEBI" id="CHEBI:57292"/>
        <dbReference type="ChEBI" id="CHEBI:57348"/>
        <dbReference type="EC" id="2.8.3.6"/>
    </reaction>
</comment>